<reference evidence="2" key="1">
    <citation type="journal article" date="2021" name="Microorganisms">
        <title>Acidisoma silvae sp. nov. and Acidisomacellulosilytica sp. nov., Two Acidophilic Bacteria Isolated from Decaying Wood, Hydrolyzing Cellulose and Producing Poly-3-hydroxybutyrate.</title>
        <authorList>
            <person name="Mieszkin S."/>
            <person name="Pouder E."/>
            <person name="Uroz S."/>
            <person name="Simon-Colin C."/>
            <person name="Alain K."/>
        </authorList>
    </citation>
    <scope>NUCLEOTIDE SEQUENCE</scope>
    <source>
        <strain evidence="2">HW T2.11</strain>
    </source>
</reference>
<proteinExistence type="predicted"/>
<dbReference type="InterPro" id="IPR047951">
    <property type="entry name" value="Transpos_ISL3"/>
</dbReference>
<dbReference type="AlphaFoldDB" id="A0A964E1J3"/>
<dbReference type="Proteomes" id="UP000708298">
    <property type="component" value="Unassembled WGS sequence"/>
</dbReference>
<sequence length="82" mass="9500">MRRKVPPHGPLRVAGIDDWSWRRGTRCRTIVVDLERRSIVDVLSDRSTASLARWLKEHPTVKVVSRDRCGLPTRHALSWYPA</sequence>
<dbReference type="InterPro" id="IPR002560">
    <property type="entry name" value="Transposase_DDE"/>
</dbReference>
<accession>A0A964E1J3</accession>
<protein>
    <submittedName>
        <fullName evidence="2">Transposase</fullName>
    </submittedName>
</protein>
<gene>
    <name evidence="2" type="ORF">ASILVAE211_21755</name>
</gene>
<organism evidence="2 3">
    <name type="scientific">Acidisoma silvae</name>
    <dbReference type="NCBI Taxonomy" id="2802396"/>
    <lineage>
        <taxon>Bacteria</taxon>
        <taxon>Pseudomonadati</taxon>
        <taxon>Pseudomonadota</taxon>
        <taxon>Alphaproteobacteria</taxon>
        <taxon>Acetobacterales</taxon>
        <taxon>Acidocellaceae</taxon>
        <taxon>Acidisoma</taxon>
    </lineage>
</organism>
<evidence type="ECO:0000313" key="2">
    <source>
        <dbReference type="EMBL" id="MCB8877833.1"/>
    </source>
</evidence>
<dbReference type="PANTHER" id="PTHR33498">
    <property type="entry name" value="TRANSPOSASE FOR INSERTION SEQUENCE ELEMENT IS1557"/>
    <property type="match status" value="1"/>
</dbReference>
<evidence type="ECO:0000313" key="3">
    <source>
        <dbReference type="Proteomes" id="UP000708298"/>
    </source>
</evidence>
<keyword evidence="3" id="KW-1185">Reference proteome</keyword>
<reference evidence="2" key="2">
    <citation type="submission" date="2021-01" db="EMBL/GenBank/DDBJ databases">
        <authorList>
            <person name="Mieszkin S."/>
            <person name="Pouder E."/>
            <person name="Alain K."/>
        </authorList>
    </citation>
    <scope>NUCLEOTIDE SEQUENCE</scope>
    <source>
        <strain evidence="2">HW T2.11</strain>
    </source>
</reference>
<comment type="caution">
    <text evidence="2">The sequence shown here is derived from an EMBL/GenBank/DDBJ whole genome shotgun (WGS) entry which is preliminary data.</text>
</comment>
<feature type="domain" description="Transposase IS204/IS1001/IS1096/IS1165 DDE" evidence="1">
    <location>
        <begin position="15"/>
        <end position="67"/>
    </location>
</feature>
<name>A0A964E1J3_9PROT</name>
<evidence type="ECO:0000259" key="1">
    <source>
        <dbReference type="Pfam" id="PF01610"/>
    </source>
</evidence>
<dbReference type="PANTHER" id="PTHR33498:SF1">
    <property type="entry name" value="TRANSPOSASE FOR INSERTION SEQUENCE ELEMENT IS1557"/>
    <property type="match status" value="1"/>
</dbReference>
<dbReference type="Pfam" id="PF01610">
    <property type="entry name" value="DDE_Tnp_ISL3"/>
    <property type="match status" value="1"/>
</dbReference>
<dbReference type="EMBL" id="JAESVB010000018">
    <property type="protein sequence ID" value="MCB8877833.1"/>
    <property type="molecule type" value="Genomic_DNA"/>
</dbReference>